<evidence type="ECO:0000256" key="3">
    <source>
        <dbReference type="ARBA" id="ARBA00019758"/>
    </source>
</evidence>
<gene>
    <name evidence="7" type="ORF">BIW53_13350</name>
</gene>
<dbReference type="InterPro" id="IPR017946">
    <property type="entry name" value="PLC-like_Pdiesterase_TIM-brl"/>
</dbReference>
<dbReference type="GO" id="GO:0008081">
    <property type="term" value="F:phosphoric diester hydrolase activity"/>
    <property type="evidence" value="ECO:0007669"/>
    <property type="project" value="InterPro"/>
</dbReference>
<dbReference type="PANTHER" id="PTHR13593">
    <property type="match status" value="1"/>
</dbReference>
<dbReference type="SUPFAM" id="SSF51695">
    <property type="entry name" value="PLC-like phosphodiesterases"/>
    <property type="match status" value="1"/>
</dbReference>
<reference evidence="7 8" key="1">
    <citation type="submission" date="2016-10" db="EMBL/GenBank/DDBJ databases">
        <title>Pseudoalteromonas amylolytica sp. nov., isolated from the surface seawater.</title>
        <authorList>
            <person name="Wu Y.-H."/>
            <person name="Cheng H."/>
            <person name="Jin X.-B."/>
            <person name="Wang C.-S."/>
            <person name="Xu X.-W."/>
        </authorList>
    </citation>
    <scope>NUCLEOTIDE SEQUENCE [LARGE SCALE GENOMIC DNA]</scope>
    <source>
        <strain evidence="7 8">JCM 12483</strain>
    </source>
</reference>
<dbReference type="Gene3D" id="2.90.10.10">
    <property type="entry name" value="Bulb-type lectin domain"/>
    <property type="match status" value="2"/>
</dbReference>
<dbReference type="InterPro" id="IPR000909">
    <property type="entry name" value="PLipase_C_PInositol-sp_X_dom"/>
</dbReference>
<dbReference type="RefSeq" id="WP_070992513.1">
    <property type="nucleotide sequence ID" value="NZ_CBCSHD010000018.1"/>
</dbReference>
<feature type="domain" description="Bulb-type lectin" evidence="6">
    <location>
        <begin position="480"/>
        <end position="592"/>
    </location>
</feature>
<dbReference type="SUPFAM" id="SSF51110">
    <property type="entry name" value="alpha-D-mannose-specific plant lectins"/>
    <property type="match status" value="1"/>
</dbReference>
<dbReference type="GO" id="GO:0006629">
    <property type="term" value="P:lipid metabolic process"/>
    <property type="evidence" value="ECO:0007669"/>
    <property type="project" value="InterPro"/>
</dbReference>
<dbReference type="SMART" id="SM00108">
    <property type="entry name" value="B_lectin"/>
    <property type="match status" value="1"/>
</dbReference>
<dbReference type="InterPro" id="IPR051057">
    <property type="entry name" value="PI-PLC_domain"/>
</dbReference>
<accession>A0A1S1N6B3</accession>
<dbReference type="PROSITE" id="PS50007">
    <property type="entry name" value="PIPLC_X_DOMAIN"/>
    <property type="match status" value="1"/>
</dbReference>
<comment type="caution">
    <text evidence="7">The sequence shown here is derived from an EMBL/GenBank/DDBJ whole genome shotgun (WGS) entry which is preliminary data.</text>
</comment>
<dbReference type="InterPro" id="IPR036426">
    <property type="entry name" value="Bulb-type_lectin_dom_sf"/>
</dbReference>
<dbReference type="EC" id="4.6.1.13" evidence="2"/>
<comment type="catalytic activity">
    <reaction evidence="1">
        <text>a 1,2-diacyl-sn-glycero-3-phospho-(1D-myo-inositol) = 1D-myo-inositol 1,2-cyclic phosphate + a 1,2-diacyl-sn-glycerol</text>
        <dbReference type="Rhea" id="RHEA:17093"/>
        <dbReference type="ChEBI" id="CHEBI:17815"/>
        <dbReference type="ChEBI" id="CHEBI:57880"/>
        <dbReference type="ChEBI" id="CHEBI:58484"/>
        <dbReference type="EC" id="4.6.1.13"/>
    </reaction>
</comment>
<evidence type="ECO:0000256" key="2">
    <source>
        <dbReference type="ARBA" id="ARBA00012581"/>
    </source>
</evidence>
<dbReference type="CDD" id="cd00028">
    <property type="entry name" value="B_lectin"/>
    <property type="match status" value="1"/>
</dbReference>
<dbReference type="Pfam" id="PF00388">
    <property type="entry name" value="PI-PLC-X"/>
    <property type="match status" value="1"/>
</dbReference>
<evidence type="ECO:0000256" key="4">
    <source>
        <dbReference type="ARBA" id="ARBA00030474"/>
    </source>
</evidence>
<dbReference type="PANTHER" id="PTHR13593:SF113">
    <property type="entry name" value="SI:DKEY-266F7.9"/>
    <property type="match status" value="1"/>
</dbReference>
<keyword evidence="8" id="KW-1185">Reference proteome</keyword>
<evidence type="ECO:0000313" key="8">
    <source>
        <dbReference type="Proteomes" id="UP000180253"/>
    </source>
</evidence>
<dbReference type="Gene3D" id="3.20.20.190">
    <property type="entry name" value="Phosphatidylinositol (PI) phosphodiesterase"/>
    <property type="match status" value="1"/>
</dbReference>
<dbReference type="STRING" id="327939.BIW53_13350"/>
<dbReference type="InterPro" id="IPR001480">
    <property type="entry name" value="Bulb-type_lectin_dom"/>
</dbReference>
<dbReference type="PROSITE" id="PS50927">
    <property type="entry name" value="BULB_LECTIN"/>
    <property type="match status" value="1"/>
</dbReference>
<dbReference type="AlphaFoldDB" id="A0A1S1N6B3"/>
<dbReference type="SMART" id="SM00148">
    <property type="entry name" value="PLCXc"/>
    <property type="match status" value="1"/>
</dbReference>
<organism evidence="7 8">
    <name type="scientific">Pseudoalteromonas byunsanensis</name>
    <dbReference type="NCBI Taxonomy" id="327939"/>
    <lineage>
        <taxon>Bacteria</taxon>
        <taxon>Pseudomonadati</taxon>
        <taxon>Pseudomonadota</taxon>
        <taxon>Gammaproteobacteria</taxon>
        <taxon>Alteromonadales</taxon>
        <taxon>Pseudoalteromonadaceae</taxon>
        <taxon>Pseudoalteromonas</taxon>
    </lineage>
</organism>
<dbReference type="CDD" id="cd08586">
    <property type="entry name" value="PI-PLCc_BcPLC_like"/>
    <property type="match status" value="1"/>
</dbReference>
<evidence type="ECO:0000256" key="1">
    <source>
        <dbReference type="ARBA" id="ARBA00001316"/>
    </source>
</evidence>
<sequence>MKINCTTKSIQLAIKQSVIATSLMTITMGTAIAHNNPGYSHDDHIGYSNPNWMASIQNGALLSEMSIPGTHDSGAYNFGGDAVETQTMSLSTQLNSGIRAWDIRLGSCLLEIPSALCVYHGVAPQYIAFDSVLQEAENFLTANPSETVLMRIKHEIGTKAMFEHFVNADLNRVDHLLYKGQSDNPTMGEMRGKIVILQNYDGADKGIPWSSFDTQDNYNLDTNWDLYSKWESVKGHLDKSSSGATVTKYINFLSGSGGSFPYFVASGHSSPATGASRLSTGKTIGVFPNSYPDFPRVACAFNPFIWGEDCTIAFEGTNTLTMDRLNNNPILRAGIVYADFPGGGLIDSVIRKNESLTARRSTVNNVDFAWSSSGPIEGMHCRMISEPSDPNTWHDNYFCSSRDVGMRWSSSGPIGGMKCTQILEPSDPHTWHDNYLCLPGSSEFGFQWSYSGSENANAVQWHEAADPHTWMDNYLTVIHGDTLVQSSYLEANEQIVSHDGRHRLLMQSDGNLVIYSNNQPIWATNTPGSTAVRAHLTNGIFGIGGNLTLLDAQNQVVWQTNSSGVNTRLVMQSDGNLVIYDANNAPVWASNTCCR</sequence>
<evidence type="ECO:0000259" key="6">
    <source>
        <dbReference type="PROSITE" id="PS50927"/>
    </source>
</evidence>
<proteinExistence type="predicted"/>
<dbReference type="Proteomes" id="UP000180253">
    <property type="component" value="Unassembled WGS sequence"/>
</dbReference>
<evidence type="ECO:0000313" key="7">
    <source>
        <dbReference type="EMBL" id="OHU94997.1"/>
    </source>
</evidence>
<protein>
    <recommendedName>
        <fullName evidence="3">1-phosphatidylinositol phosphodiesterase</fullName>
        <ecNumber evidence="2">4.6.1.13</ecNumber>
    </recommendedName>
    <alternativeName>
        <fullName evidence="4">Phosphatidylinositol diacylglycerol-lyase</fullName>
    </alternativeName>
    <alternativeName>
        <fullName evidence="5">Phosphatidylinositol-specific phospholipase C</fullName>
    </alternativeName>
</protein>
<name>A0A1S1N6B3_9GAMM</name>
<dbReference type="GO" id="GO:0004436">
    <property type="term" value="F:phosphatidylinositol diacylglycerol-lyase activity"/>
    <property type="evidence" value="ECO:0007669"/>
    <property type="project" value="UniProtKB-EC"/>
</dbReference>
<evidence type="ECO:0000256" key="5">
    <source>
        <dbReference type="ARBA" id="ARBA00030782"/>
    </source>
</evidence>
<dbReference type="OrthoDB" id="6672601at2"/>
<dbReference type="EMBL" id="MNAN01000032">
    <property type="protein sequence ID" value="OHU94997.1"/>
    <property type="molecule type" value="Genomic_DNA"/>
</dbReference>